<dbReference type="RefSeq" id="NP_505633.1">
    <property type="nucleotide sequence ID" value="NM_073232.7"/>
</dbReference>
<dbReference type="ExpressionAtlas" id="Q17936">
    <property type="expression patterns" value="baseline and differential"/>
</dbReference>
<dbReference type="GO" id="GO:0003729">
    <property type="term" value="F:mRNA binding"/>
    <property type="evidence" value="ECO:0000318"/>
    <property type="project" value="GO_Central"/>
</dbReference>
<dbReference type="AGR" id="WB:WBGene00007534"/>
<dbReference type="Gene3D" id="3.30.1370.10">
    <property type="entry name" value="K Homology domain, type 1"/>
    <property type="match status" value="4"/>
</dbReference>
<evidence type="ECO:0000256" key="2">
    <source>
        <dbReference type="ARBA" id="ARBA00022737"/>
    </source>
</evidence>
<evidence type="ECO:0000313" key="7">
    <source>
        <dbReference type="EMBL" id="CAA98233.1"/>
    </source>
</evidence>
<keyword evidence="4" id="KW-0694">RNA-binding</keyword>
<dbReference type="GO" id="GO:0006397">
    <property type="term" value="P:mRNA processing"/>
    <property type="evidence" value="ECO:0000318"/>
    <property type="project" value="GO_Central"/>
</dbReference>
<dbReference type="Pfam" id="PF09005">
    <property type="entry name" value="FUBP_C"/>
    <property type="match status" value="1"/>
</dbReference>
<dbReference type="CDD" id="cd22397">
    <property type="entry name" value="KH-I_FUBP_rpt2"/>
    <property type="match status" value="1"/>
</dbReference>
<evidence type="ECO:0000256" key="5">
    <source>
        <dbReference type="SAM" id="MobiDB-lite"/>
    </source>
</evidence>
<evidence type="ECO:0000313" key="8">
    <source>
        <dbReference type="Proteomes" id="UP000001940"/>
    </source>
</evidence>
<dbReference type="FunCoup" id="Q17936">
    <property type="interactions" value="3544"/>
</dbReference>
<dbReference type="AlphaFoldDB" id="Q17936"/>
<comment type="subcellular location">
    <subcellularLocation>
        <location evidence="1">Nucleus</location>
    </subcellularLocation>
</comment>
<dbReference type="CDD" id="cd22398">
    <property type="entry name" value="KH-I_FUBP_rpt3"/>
    <property type="match status" value="1"/>
</dbReference>
<dbReference type="IntAct" id="Q17936">
    <property type="interactions" value="15"/>
</dbReference>
<dbReference type="PANTHER" id="PTHR10288">
    <property type="entry name" value="KH DOMAIN CONTAINING RNA BINDING PROTEIN"/>
    <property type="match status" value="1"/>
</dbReference>
<dbReference type="eggNOG" id="KOG1676">
    <property type="taxonomic scope" value="Eukaryota"/>
</dbReference>
<proteinExistence type="evidence at protein level"/>
<evidence type="ECO:0000256" key="3">
    <source>
        <dbReference type="ARBA" id="ARBA00023242"/>
    </source>
</evidence>
<evidence type="ECO:0000256" key="1">
    <source>
        <dbReference type="ARBA" id="ARBA00004123"/>
    </source>
</evidence>
<dbReference type="PhylomeDB" id="Q17936"/>
<keyword evidence="2" id="KW-0677">Repeat</keyword>
<dbReference type="CTD" id="179423"/>
<dbReference type="Bgee" id="WBGene00007534">
    <property type="expression patterns" value="Expressed in pharyngeal muscle cell (C elegans) and 4 other cell types or tissues"/>
</dbReference>
<feature type="domain" description="K Homology" evidence="6">
    <location>
        <begin position="247"/>
        <end position="318"/>
    </location>
</feature>
<dbReference type="GeneID" id="179423"/>
<feature type="domain" description="K Homology" evidence="6">
    <location>
        <begin position="153"/>
        <end position="225"/>
    </location>
</feature>
<feature type="region of interest" description="Disordered" evidence="5">
    <location>
        <begin position="230"/>
        <end position="250"/>
    </location>
</feature>
<dbReference type="STRING" id="6239.C12D8.1b.1"/>
<dbReference type="GO" id="GO:0005634">
    <property type="term" value="C:nucleus"/>
    <property type="evidence" value="ECO:0000318"/>
    <property type="project" value="GO_Central"/>
</dbReference>
<dbReference type="Proteomes" id="UP000001940">
    <property type="component" value="Chromosome V"/>
</dbReference>
<dbReference type="PeptideAtlas" id="Q17936"/>
<dbReference type="PaxDb" id="6239-C12D8.1b"/>
<dbReference type="EMBL" id="BX284605">
    <property type="protein sequence ID" value="CAA98233.1"/>
    <property type="molecule type" value="Genomic_DNA"/>
</dbReference>
<dbReference type="SUPFAM" id="SSF54791">
    <property type="entry name" value="Eukaryotic type KH-domain (KH-domain type I)"/>
    <property type="match status" value="4"/>
</dbReference>
<gene>
    <name evidence="7 9" type="primary">fubl-1</name>
    <name evidence="9" type="synonym">fubp-3.1</name>
    <name evidence="9" type="ORF">C12D8.1</name>
    <name evidence="7" type="ORF">CELE_C12D8.1</name>
</gene>
<evidence type="ECO:0000259" key="6">
    <source>
        <dbReference type="SMART" id="SM00322"/>
    </source>
</evidence>
<feature type="domain" description="K Homology" evidence="6">
    <location>
        <begin position="338"/>
        <end position="409"/>
    </location>
</feature>
<organism evidence="7 8">
    <name type="scientific">Caenorhabditis elegans</name>
    <dbReference type="NCBI Taxonomy" id="6239"/>
    <lineage>
        <taxon>Eukaryota</taxon>
        <taxon>Metazoa</taxon>
        <taxon>Ecdysozoa</taxon>
        <taxon>Nematoda</taxon>
        <taxon>Chromadorea</taxon>
        <taxon>Rhabditida</taxon>
        <taxon>Rhabditina</taxon>
        <taxon>Rhabditomorpha</taxon>
        <taxon>Rhabditoidea</taxon>
        <taxon>Rhabditidae</taxon>
        <taxon>Peloderinae</taxon>
        <taxon>Caenorhabditis</taxon>
    </lineage>
</organism>
<evidence type="ECO:0000256" key="4">
    <source>
        <dbReference type="PROSITE-ProRule" id="PRU00117"/>
    </source>
</evidence>
<name>Q17936_CAEEL</name>
<dbReference type="SMART" id="SM00322">
    <property type="entry name" value="KH"/>
    <property type="match status" value="4"/>
</dbReference>
<dbReference type="InterPro" id="IPR004087">
    <property type="entry name" value="KH_dom"/>
</dbReference>
<dbReference type="WormBase" id="C12D8.1b">
    <property type="protein sequence ID" value="CE05267"/>
    <property type="gene ID" value="WBGene00007534"/>
    <property type="gene designation" value="fubl-1"/>
</dbReference>
<dbReference type="Reactome" id="R-CEL-450604">
    <property type="pathway name" value="KSRP (KHSRP) binds and destabilizes mRNA"/>
</dbReference>
<keyword evidence="8" id="KW-1185">Reference proteome</keyword>
<dbReference type="InParanoid" id="Q17936"/>
<dbReference type="UCSC" id="C12D8.1b">
    <property type="organism name" value="c. elegans"/>
</dbReference>
<comment type="interaction">
    <interactant intactId="EBI-315063">
        <id>Q17936</id>
    </interactant>
    <interactant intactId="EBI-312747">
        <id>O18302</id>
        <label>gopc-1</label>
    </interactant>
    <organismsDiffer>false</organismsDiffer>
    <experiments>3</experiments>
</comment>
<dbReference type="OrthoDB" id="5204190at2759"/>
<accession>Q17936</accession>
<dbReference type="GO" id="GO:0005737">
    <property type="term" value="C:cytoplasm"/>
    <property type="evidence" value="ECO:0000318"/>
    <property type="project" value="GO_Central"/>
</dbReference>
<reference evidence="7 8" key="1">
    <citation type="journal article" date="1998" name="Science">
        <title>Genome sequence of the nematode C. elegans: a platform for investigating biology.</title>
        <authorList>
            <consortium name="The C. elegans sequencing consortium"/>
            <person name="Sulson J.E."/>
            <person name="Waterston R."/>
        </authorList>
    </citation>
    <scope>NUCLEOTIDE SEQUENCE [LARGE SCALE GENOMIC DNA]</scope>
    <source>
        <strain evidence="7 8">Bristol N2</strain>
    </source>
</reference>
<dbReference type="OMA" id="QPWGPYG"/>
<sequence length="611" mass="65596">MSFVYEFSRFQFIPTQFFLSISQYLFNRIDKLITIHHLESLISLFSDSLPAKRPADDTDLNPFMDDNEAVNEKYPIPESAVGIVIGRGGSEIQGIQAKAGCRVQMSPDADPSSGVRMVTLEGSRSNVETAKHLINEVVARSQNPRPQYGFPRAQTTIDIAIPPNRCGLIIGKSGDTIRQLQEKSGCKMILVQDNQSVSDQSKPLRITGDPQKIELAKQLVAEILNSGGDGNGGSGLQMHHAGGGGGASARGEVVVPRSSVGIIIGKQGDTIKRLAMETGTKIQFKPDDDPSTPERCAVIMGTRDQIYRATERITELVKKSTMQQGGGGNVAGAMVSNEASTFYMSVPAAKCGLVIGKGGETIKQINSESGAHCELSRDPTGNADEKVFVIKGGKRAIEHAKHLIRIKVGDIAPNTPFRDDSAMTMQTQFSAPAQNNFGGQQQWNPVAQIPAAAQNPYQVGGWQQNSVYAQQTAAPAAAPYAAAGIVQPQQQVAYQQPQVVQQVQPATTVAATTTPTVDPVTGEQDYSAQWMEYYKSIGAHDKAEAVEAQMKKKKAEAAARAVVPGGLIQQMPMGMAMPQMSAQARVPTQNYPAYSAAGAAPYQAQQYGQYQ</sequence>
<evidence type="ECO:0007829" key="10">
    <source>
        <dbReference type="PeptideAtlas" id="Q17936"/>
    </source>
</evidence>
<dbReference type="InterPro" id="IPR015096">
    <property type="entry name" value="FUBP_C"/>
</dbReference>
<dbReference type="PROSITE" id="PS50084">
    <property type="entry name" value="KH_TYPE_1"/>
    <property type="match status" value="4"/>
</dbReference>
<keyword evidence="10" id="KW-1267">Proteomics identification</keyword>
<dbReference type="SMR" id="Q17936"/>
<dbReference type="InterPro" id="IPR036612">
    <property type="entry name" value="KH_dom_type_1_sf"/>
</dbReference>
<dbReference type="GO" id="GO:0006355">
    <property type="term" value="P:regulation of DNA-templated transcription"/>
    <property type="evidence" value="ECO:0007669"/>
    <property type="project" value="InterPro"/>
</dbReference>
<feature type="domain" description="K Homology" evidence="6">
    <location>
        <begin position="68"/>
        <end position="139"/>
    </location>
</feature>
<dbReference type="GO" id="GO:0000381">
    <property type="term" value="P:regulation of alternative mRNA splicing, via spliceosome"/>
    <property type="evidence" value="ECO:0000318"/>
    <property type="project" value="GO_Central"/>
</dbReference>
<evidence type="ECO:0000313" key="9">
    <source>
        <dbReference type="WormBase" id="C12D8.1b"/>
    </source>
</evidence>
<dbReference type="InterPro" id="IPR004088">
    <property type="entry name" value="KH_dom_type_1"/>
</dbReference>
<dbReference type="PIR" id="T19217">
    <property type="entry name" value="T19217"/>
</dbReference>
<keyword evidence="3" id="KW-0539">Nucleus</keyword>
<protein>
    <submittedName>
        <fullName evidence="7">K Homology domain-containing protein</fullName>
    </submittedName>
</protein>
<dbReference type="Pfam" id="PF00013">
    <property type="entry name" value="KH_1"/>
    <property type="match status" value="4"/>
</dbReference>
<feature type="compositionally biased region" description="Gly residues" evidence="5">
    <location>
        <begin position="230"/>
        <end position="248"/>
    </location>
</feature>